<dbReference type="Pfam" id="PF13242">
    <property type="entry name" value="Hydrolase_like"/>
    <property type="match status" value="1"/>
</dbReference>
<gene>
    <name evidence="2" type="ORF">ACFPUY_43420</name>
</gene>
<dbReference type="GO" id="GO:0016787">
    <property type="term" value="F:hydrolase activity"/>
    <property type="evidence" value="ECO:0007669"/>
    <property type="project" value="UniProtKB-KW"/>
</dbReference>
<protein>
    <submittedName>
        <fullName evidence="2">HAD-IIA family hydrolase</fullName>
    </submittedName>
</protein>
<feature type="compositionally biased region" description="Polar residues" evidence="1">
    <location>
        <begin position="1"/>
        <end position="10"/>
    </location>
</feature>
<evidence type="ECO:0000256" key="1">
    <source>
        <dbReference type="SAM" id="MobiDB-lite"/>
    </source>
</evidence>
<organism evidence="2 3">
    <name type="scientific">Nonomuraea harbinensis</name>
    <dbReference type="NCBI Taxonomy" id="1286938"/>
    <lineage>
        <taxon>Bacteria</taxon>
        <taxon>Bacillati</taxon>
        <taxon>Actinomycetota</taxon>
        <taxon>Actinomycetes</taxon>
        <taxon>Streptosporangiales</taxon>
        <taxon>Streptosporangiaceae</taxon>
        <taxon>Nonomuraea</taxon>
    </lineage>
</organism>
<keyword evidence="2" id="KW-0378">Hydrolase</keyword>
<dbReference type="EMBL" id="JBHSNW010000044">
    <property type="protein sequence ID" value="MFC5821973.1"/>
    <property type="molecule type" value="Genomic_DNA"/>
</dbReference>
<dbReference type="InterPro" id="IPR006357">
    <property type="entry name" value="HAD-SF_hydro_IIA"/>
</dbReference>
<dbReference type="Pfam" id="PF13344">
    <property type="entry name" value="Hydrolase_6"/>
    <property type="match status" value="1"/>
</dbReference>
<dbReference type="RefSeq" id="WP_219551466.1">
    <property type="nucleotide sequence ID" value="NZ_JAHKRN010000075.1"/>
</dbReference>
<evidence type="ECO:0000313" key="3">
    <source>
        <dbReference type="Proteomes" id="UP001596096"/>
    </source>
</evidence>
<proteinExistence type="predicted"/>
<keyword evidence="3" id="KW-1185">Reference proteome</keyword>
<dbReference type="PANTHER" id="PTHR19288">
    <property type="entry name" value="4-NITROPHENYLPHOSPHATASE-RELATED"/>
    <property type="match status" value="1"/>
</dbReference>
<dbReference type="Proteomes" id="UP001596096">
    <property type="component" value="Unassembled WGS sequence"/>
</dbReference>
<feature type="region of interest" description="Disordered" evidence="1">
    <location>
        <begin position="1"/>
        <end position="23"/>
    </location>
</feature>
<sequence>MSRIPATQSPAVPGSTDGGGRSTDRRAWVIDVDGCLVRTATGGGAGGTPMPRAVRFLEYLRARGERYVVCTNASQQTPHWYAEHLREMGLAVEDEAFVTAGSAAADHIARTHASGRILAVGGPGFLETLTGRGLDLLGPDRWQEAEAVVIGADDTYQTRWINAAALAVDGGAAFYTCVDVKWFHGGIGKSIASSSAMAAAVAWVTGVEPVILGKPSPALGQTLLRLLDAAPRDVTVLGDSLVEVELAHAMGSEAILLLSGATSAEEAAAIPAGKRPRHVLEDVEALFNLLAPEEKDHPHE</sequence>
<accession>A0ABW1CBI2</accession>
<comment type="caution">
    <text evidence="2">The sequence shown here is derived from an EMBL/GenBank/DDBJ whole genome shotgun (WGS) entry which is preliminary data.</text>
</comment>
<dbReference type="PANTHER" id="PTHR19288:SF95">
    <property type="entry name" value="D-GLYCEROL 3-PHOSPHATE PHOSPHATASE"/>
    <property type="match status" value="1"/>
</dbReference>
<evidence type="ECO:0000313" key="2">
    <source>
        <dbReference type="EMBL" id="MFC5821973.1"/>
    </source>
</evidence>
<name>A0ABW1CBI2_9ACTN</name>
<reference evidence="3" key="1">
    <citation type="journal article" date="2019" name="Int. J. Syst. Evol. Microbiol.">
        <title>The Global Catalogue of Microorganisms (GCM) 10K type strain sequencing project: providing services to taxonomists for standard genome sequencing and annotation.</title>
        <authorList>
            <consortium name="The Broad Institute Genomics Platform"/>
            <consortium name="The Broad Institute Genome Sequencing Center for Infectious Disease"/>
            <person name="Wu L."/>
            <person name="Ma J."/>
        </authorList>
    </citation>
    <scope>NUCLEOTIDE SEQUENCE [LARGE SCALE GENOMIC DNA]</scope>
    <source>
        <strain evidence="3">CGMCC 4.7106</strain>
    </source>
</reference>